<accession>A0A197K471</accession>
<dbReference type="OrthoDB" id="2386630at2759"/>
<protein>
    <recommendedName>
        <fullName evidence="5">Glutathione S-transferase</fullName>
    </recommendedName>
</protein>
<dbReference type="Proteomes" id="UP000078512">
    <property type="component" value="Unassembled WGS sequence"/>
</dbReference>
<evidence type="ECO:0000313" key="3">
    <source>
        <dbReference type="EMBL" id="OAQ31491.1"/>
    </source>
</evidence>
<dbReference type="Gene3D" id="1.20.1050.10">
    <property type="match status" value="1"/>
</dbReference>
<gene>
    <name evidence="3" type="ORF">K457DRAFT_124128</name>
</gene>
<dbReference type="InterPro" id="IPR004045">
    <property type="entry name" value="Glutathione_S-Trfase_N"/>
</dbReference>
<dbReference type="CDD" id="cd03039">
    <property type="entry name" value="GST_N_Sigma_like"/>
    <property type="match status" value="1"/>
</dbReference>
<dbReference type="InterPro" id="IPR050213">
    <property type="entry name" value="GST_superfamily"/>
</dbReference>
<dbReference type="SUPFAM" id="SSF47616">
    <property type="entry name" value="GST C-terminal domain-like"/>
    <property type="match status" value="1"/>
</dbReference>
<dbReference type="InterPro" id="IPR040079">
    <property type="entry name" value="Glutathione_S-Trfase"/>
</dbReference>
<dbReference type="InterPro" id="IPR010987">
    <property type="entry name" value="Glutathione-S-Trfase_C-like"/>
</dbReference>
<evidence type="ECO:0008006" key="5">
    <source>
        <dbReference type="Google" id="ProtNLM"/>
    </source>
</evidence>
<dbReference type="PROSITE" id="PS50405">
    <property type="entry name" value="GST_CTER"/>
    <property type="match status" value="1"/>
</dbReference>
<dbReference type="Pfam" id="PF14497">
    <property type="entry name" value="GST_C_3"/>
    <property type="match status" value="1"/>
</dbReference>
<dbReference type="PANTHER" id="PTHR11571">
    <property type="entry name" value="GLUTATHIONE S-TRANSFERASE"/>
    <property type="match status" value="1"/>
</dbReference>
<evidence type="ECO:0000259" key="2">
    <source>
        <dbReference type="PROSITE" id="PS50405"/>
    </source>
</evidence>
<dbReference type="Gene3D" id="3.40.30.10">
    <property type="entry name" value="Glutaredoxin"/>
    <property type="match status" value="1"/>
</dbReference>
<keyword evidence="4" id="KW-1185">Reference proteome</keyword>
<dbReference type="SUPFAM" id="SSF52833">
    <property type="entry name" value="Thioredoxin-like"/>
    <property type="match status" value="1"/>
</dbReference>
<dbReference type="InterPro" id="IPR036249">
    <property type="entry name" value="Thioredoxin-like_sf"/>
</dbReference>
<feature type="domain" description="GST C-terminal" evidence="2">
    <location>
        <begin position="113"/>
        <end position="269"/>
    </location>
</feature>
<name>A0A197K471_9FUNG</name>
<feature type="domain" description="GST N-terminal" evidence="1">
    <location>
        <begin position="26"/>
        <end position="111"/>
    </location>
</feature>
<dbReference type="SFLD" id="SFLDS00019">
    <property type="entry name" value="Glutathione_Transferase_(cytos"/>
    <property type="match status" value="1"/>
</dbReference>
<dbReference type="PANTHER" id="PTHR11571:SF150">
    <property type="entry name" value="GLUTATHIONE S-TRANSFERASE"/>
    <property type="match status" value="1"/>
</dbReference>
<evidence type="ECO:0000313" key="4">
    <source>
        <dbReference type="Proteomes" id="UP000078512"/>
    </source>
</evidence>
<dbReference type="PROSITE" id="PS50404">
    <property type="entry name" value="GST_NTER"/>
    <property type="match status" value="1"/>
</dbReference>
<dbReference type="AlphaFoldDB" id="A0A197K471"/>
<dbReference type="InterPro" id="IPR004046">
    <property type="entry name" value="GST_C"/>
</dbReference>
<organism evidence="3 4">
    <name type="scientific">Linnemannia elongata AG-77</name>
    <dbReference type="NCBI Taxonomy" id="1314771"/>
    <lineage>
        <taxon>Eukaryota</taxon>
        <taxon>Fungi</taxon>
        <taxon>Fungi incertae sedis</taxon>
        <taxon>Mucoromycota</taxon>
        <taxon>Mortierellomycotina</taxon>
        <taxon>Mortierellomycetes</taxon>
        <taxon>Mortierellales</taxon>
        <taxon>Mortierellaceae</taxon>
        <taxon>Linnemannia</taxon>
    </lineage>
</organism>
<evidence type="ECO:0000259" key="1">
    <source>
        <dbReference type="PROSITE" id="PS50404"/>
    </source>
</evidence>
<dbReference type="GO" id="GO:0006749">
    <property type="term" value="P:glutathione metabolic process"/>
    <property type="evidence" value="ECO:0007669"/>
    <property type="project" value="TreeGrafter"/>
</dbReference>
<dbReference type="GO" id="GO:0004364">
    <property type="term" value="F:glutathione transferase activity"/>
    <property type="evidence" value="ECO:0007669"/>
    <property type="project" value="TreeGrafter"/>
</dbReference>
<dbReference type="EMBL" id="KV442029">
    <property type="protein sequence ID" value="OAQ31491.1"/>
    <property type="molecule type" value="Genomic_DNA"/>
</dbReference>
<dbReference type="InterPro" id="IPR036282">
    <property type="entry name" value="Glutathione-S-Trfase_C_sf"/>
</dbReference>
<sequence length="271" mass="30775">MSGSMIPLVTKASSKVLSKAMKGTSSSFQLAYFNFHGRAESTRYLLAYTGVPWKEIVFDRLTDPGWKRQKPITPYKCLPVVYETTSSGVLLGISEVLPIERYLADKFGLAGSDPWERFQVEQAVSSIESCQLMYHYKVLLPNWPSAGAVDLNENKMKRQQHAEDANRYYETGLKNFVDIHEEKLQENGGRGGNGHYVGDRASLADIRATVLMDRLMLLRPEGANPVPLSKDKTPNLWRVREAVHRIPAIAQWRESKRYQDLDALTKKYFCV</sequence>
<dbReference type="STRING" id="1314771.A0A197K471"/>
<reference evidence="3 4" key="1">
    <citation type="submission" date="2016-05" db="EMBL/GenBank/DDBJ databases">
        <title>Genome sequencing reveals origins of a unique bacterial endosymbiosis in the earliest lineages of terrestrial Fungi.</title>
        <authorList>
            <consortium name="DOE Joint Genome Institute"/>
            <person name="Uehling J."/>
            <person name="Gryganskyi A."/>
            <person name="Hameed K."/>
            <person name="Tschaplinski T."/>
            <person name="Misztal P."/>
            <person name="Wu S."/>
            <person name="Desiro A."/>
            <person name="Vande Pol N."/>
            <person name="Du Z.-Y."/>
            <person name="Zienkiewicz A."/>
            <person name="Zienkiewicz K."/>
            <person name="Morin E."/>
            <person name="Tisserant E."/>
            <person name="Splivallo R."/>
            <person name="Hainaut M."/>
            <person name="Henrissat B."/>
            <person name="Ohm R."/>
            <person name="Kuo A."/>
            <person name="Yan J."/>
            <person name="Lipzen A."/>
            <person name="Nolan M."/>
            <person name="Labutti K."/>
            <person name="Barry K."/>
            <person name="Goldstein A."/>
            <person name="Labbe J."/>
            <person name="Schadt C."/>
            <person name="Tuskan G."/>
            <person name="Grigoriev I."/>
            <person name="Martin F."/>
            <person name="Vilgalys R."/>
            <person name="Bonito G."/>
        </authorList>
    </citation>
    <scope>NUCLEOTIDE SEQUENCE [LARGE SCALE GENOMIC DNA]</scope>
    <source>
        <strain evidence="3 4">AG-77</strain>
    </source>
</reference>
<proteinExistence type="predicted"/>